<protein>
    <recommendedName>
        <fullName evidence="5">Methyltransferase</fullName>
    </recommendedName>
</protein>
<proteinExistence type="predicted"/>
<feature type="signal peptide" evidence="2">
    <location>
        <begin position="1"/>
        <end position="28"/>
    </location>
</feature>
<sequence length="72" mass="7139">MARARWGRRAAKLGTALVAGFAAGTAAAVDHSAAIDGAFTDGSTNVTTAVTGVIALVAIVTGLGMIVSILRR</sequence>
<dbReference type="Proteomes" id="UP000229044">
    <property type="component" value="Unassembled WGS sequence"/>
</dbReference>
<comment type="caution">
    <text evidence="3">The sequence shown here is derived from an EMBL/GenBank/DDBJ whole genome shotgun (WGS) entry which is preliminary data.</text>
</comment>
<dbReference type="AlphaFoldDB" id="A0A2G1VFL2"/>
<name>A0A2G1VFL2_9GAMM</name>
<evidence type="ECO:0008006" key="5">
    <source>
        <dbReference type="Google" id="ProtNLM"/>
    </source>
</evidence>
<keyword evidence="2" id="KW-0732">Signal</keyword>
<evidence type="ECO:0000256" key="1">
    <source>
        <dbReference type="SAM" id="Phobius"/>
    </source>
</evidence>
<accession>A0A2G1VFL2</accession>
<feature type="chain" id="PRO_5013948239" description="Methyltransferase" evidence="2">
    <location>
        <begin position="29"/>
        <end position="72"/>
    </location>
</feature>
<keyword evidence="1" id="KW-0472">Membrane</keyword>
<evidence type="ECO:0000313" key="3">
    <source>
        <dbReference type="EMBL" id="PHQ25555.1"/>
    </source>
</evidence>
<gene>
    <name evidence="3" type="ORF">CLH62_14320</name>
</gene>
<organism evidence="3 4">
    <name type="scientific">Marinobacter guineae</name>
    <dbReference type="NCBI Taxonomy" id="432303"/>
    <lineage>
        <taxon>Bacteria</taxon>
        <taxon>Pseudomonadati</taxon>
        <taxon>Pseudomonadota</taxon>
        <taxon>Gammaproteobacteria</taxon>
        <taxon>Pseudomonadales</taxon>
        <taxon>Marinobacteraceae</taxon>
        <taxon>Marinobacter</taxon>
    </lineage>
</organism>
<dbReference type="Gene3D" id="1.20.5.230">
    <property type="match status" value="1"/>
</dbReference>
<dbReference type="OrthoDB" id="9960317at2"/>
<evidence type="ECO:0000313" key="4">
    <source>
        <dbReference type="Proteomes" id="UP000229044"/>
    </source>
</evidence>
<dbReference type="EMBL" id="NTFI01000003">
    <property type="protein sequence ID" value="PHQ25555.1"/>
    <property type="molecule type" value="Genomic_DNA"/>
</dbReference>
<keyword evidence="1" id="KW-1133">Transmembrane helix</keyword>
<keyword evidence="4" id="KW-1185">Reference proteome</keyword>
<keyword evidence="1" id="KW-0812">Transmembrane</keyword>
<feature type="transmembrane region" description="Helical" evidence="1">
    <location>
        <begin position="52"/>
        <end position="70"/>
    </location>
</feature>
<reference evidence="3 4" key="1">
    <citation type="submission" date="2017-09" db="EMBL/GenBank/DDBJ databases">
        <title>The draft genome sequences of Marinobacter guineae M3B.</title>
        <authorList>
            <person name="Cao J."/>
        </authorList>
    </citation>
    <scope>NUCLEOTIDE SEQUENCE [LARGE SCALE GENOMIC DNA]</scope>
    <source>
        <strain evidence="3 4">M3B</strain>
    </source>
</reference>
<evidence type="ECO:0000256" key="2">
    <source>
        <dbReference type="SAM" id="SignalP"/>
    </source>
</evidence>